<feature type="domain" description="Beta-galactosidase 1-like first all-beta" evidence="6">
    <location>
        <begin position="370"/>
        <end position="481"/>
    </location>
</feature>
<dbReference type="Pfam" id="PF21317">
    <property type="entry name" value="BetaGal_ABD_1"/>
    <property type="match status" value="1"/>
</dbReference>
<evidence type="ECO:0000256" key="2">
    <source>
        <dbReference type="ARBA" id="ARBA00022801"/>
    </source>
</evidence>
<comment type="similarity">
    <text evidence="1">Belongs to the glycosyl hydrolase 35 family.</text>
</comment>
<evidence type="ECO:0000256" key="1">
    <source>
        <dbReference type="ARBA" id="ARBA00009809"/>
    </source>
</evidence>
<dbReference type="EMBL" id="JXLC01000005">
    <property type="protein sequence ID" value="OJG92609.1"/>
    <property type="molecule type" value="Genomic_DNA"/>
</dbReference>
<dbReference type="InterPro" id="IPR048913">
    <property type="entry name" value="BetaGal_gal-bd"/>
</dbReference>
<feature type="active site" description="Nucleophile" evidence="4">
    <location>
        <position position="235"/>
    </location>
</feature>
<evidence type="ECO:0000256" key="4">
    <source>
        <dbReference type="PIRSR" id="PIRSR006336-1"/>
    </source>
</evidence>
<evidence type="ECO:0000259" key="7">
    <source>
        <dbReference type="Pfam" id="PF21467"/>
    </source>
</evidence>
<dbReference type="InterPro" id="IPR001944">
    <property type="entry name" value="Glycoside_Hdrlase_35"/>
</dbReference>
<dbReference type="FunFam" id="3.20.20.80:FF:000115">
    <property type="entry name" value="Beta-galactosidase"/>
    <property type="match status" value="1"/>
</dbReference>
<proteinExistence type="inferred from homology"/>
<evidence type="ECO:0000313" key="11">
    <source>
        <dbReference type="Proteomes" id="UP000183039"/>
    </source>
</evidence>
<dbReference type="GO" id="GO:0005975">
    <property type="term" value="P:carbohydrate metabolic process"/>
    <property type="evidence" value="ECO:0007669"/>
    <property type="project" value="InterPro"/>
</dbReference>
<dbReference type="Proteomes" id="UP000183039">
    <property type="component" value="Unassembled WGS sequence"/>
</dbReference>
<dbReference type="Pfam" id="PF01301">
    <property type="entry name" value="Glyco_hydro_35"/>
    <property type="match status" value="1"/>
</dbReference>
<organism evidence="9 11">
    <name type="scientific">Enterococcus silesiacus</name>
    <dbReference type="NCBI Taxonomy" id="332949"/>
    <lineage>
        <taxon>Bacteria</taxon>
        <taxon>Bacillati</taxon>
        <taxon>Bacillota</taxon>
        <taxon>Bacilli</taxon>
        <taxon>Lactobacillales</taxon>
        <taxon>Enterococcaceae</taxon>
        <taxon>Enterococcus</taxon>
    </lineage>
</organism>
<dbReference type="EMBL" id="CP013614">
    <property type="protein sequence ID" value="ALS01209.1"/>
    <property type="molecule type" value="Genomic_DNA"/>
</dbReference>
<dbReference type="InterPro" id="IPR026283">
    <property type="entry name" value="B-gal_1-like"/>
</dbReference>
<dbReference type="PANTHER" id="PTHR23421">
    <property type="entry name" value="BETA-GALACTOSIDASE RELATED"/>
    <property type="match status" value="1"/>
</dbReference>
<dbReference type="SUPFAM" id="SSF51445">
    <property type="entry name" value="(Trans)glycosidases"/>
    <property type="match status" value="1"/>
</dbReference>
<dbReference type="AlphaFoldDB" id="A0A0S3KAW6"/>
<evidence type="ECO:0000313" key="8">
    <source>
        <dbReference type="EMBL" id="ALS01209.1"/>
    </source>
</evidence>
<dbReference type="Gene3D" id="3.20.20.80">
    <property type="entry name" value="Glycosidases"/>
    <property type="match status" value="1"/>
</dbReference>
<dbReference type="OrthoDB" id="9813184at2"/>
<evidence type="ECO:0000259" key="6">
    <source>
        <dbReference type="Pfam" id="PF21317"/>
    </source>
</evidence>
<dbReference type="Proteomes" id="UP000065511">
    <property type="component" value="Chromosome"/>
</dbReference>
<keyword evidence="10" id="KW-1185">Reference proteome</keyword>
<keyword evidence="3" id="KW-0326">Glycosidase</keyword>
<dbReference type="InterPro" id="IPR017853">
    <property type="entry name" value="GH"/>
</dbReference>
<name>A0A0S3KAW6_9ENTE</name>
<dbReference type="GO" id="GO:0004565">
    <property type="term" value="F:beta-galactosidase activity"/>
    <property type="evidence" value="ECO:0007669"/>
    <property type="project" value="InterPro"/>
</dbReference>
<keyword evidence="2" id="KW-0378">Hydrolase</keyword>
<dbReference type="InterPro" id="IPR008979">
    <property type="entry name" value="Galactose-bd-like_sf"/>
</dbReference>
<dbReference type="PROSITE" id="PS01182">
    <property type="entry name" value="GLYCOSYL_HYDROL_F35"/>
    <property type="match status" value="1"/>
</dbReference>
<feature type="domain" description="Beta-galactosidase galactose-binding" evidence="7">
    <location>
        <begin position="500"/>
        <end position="558"/>
    </location>
</feature>
<feature type="domain" description="Glycoside hydrolase 35 catalytic" evidence="5">
    <location>
        <begin position="10"/>
        <end position="324"/>
    </location>
</feature>
<dbReference type="RefSeq" id="WP_071876987.1">
    <property type="nucleotide sequence ID" value="NZ_JXLC01000005.1"/>
</dbReference>
<accession>A0A0S3KAW6</accession>
<reference evidence="9 11" key="1">
    <citation type="submission" date="2014-12" db="EMBL/GenBank/DDBJ databases">
        <title>Draft genome sequences of 29 type strains of Enterococci.</title>
        <authorList>
            <person name="Zhong Z."/>
            <person name="Sun Z."/>
            <person name="Liu W."/>
            <person name="Zhang W."/>
            <person name="Zhang H."/>
        </authorList>
    </citation>
    <scope>NUCLEOTIDE SEQUENCE [LARGE SCALE GENOMIC DNA]</scope>
    <source>
        <strain evidence="9 11">DSM 22801</strain>
    </source>
</reference>
<dbReference type="PRINTS" id="PR00742">
    <property type="entry name" value="GLHYDRLASE35"/>
</dbReference>
<evidence type="ECO:0000259" key="5">
    <source>
        <dbReference type="Pfam" id="PF01301"/>
    </source>
</evidence>
<dbReference type="InterPro" id="IPR031330">
    <property type="entry name" value="Gly_Hdrlase_35_cat"/>
</dbReference>
<dbReference type="InterPro" id="IPR019801">
    <property type="entry name" value="Glyco_hydro_35_CS"/>
</dbReference>
<evidence type="ECO:0000256" key="3">
    <source>
        <dbReference type="ARBA" id="ARBA00023295"/>
    </source>
</evidence>
<reference evidence="8 10" key="2">
    <citation type="submission" date="2015-12" db="EMBL/GenBank/DDBJ databases">
        <authorList>
            <person name="Lauer A."/>
            <person name="Humrighouse B."/>
            <person name="Loparev V."/>
            <person name="Shewmaker P.L."/>
            <person name="Whitney A.M."/>
            <person name="McLaughlin R.W."/>
        </authorList>
    </citation>
    <scope>NUCLEOTIDE SEQUENCE [LARGE SCALE GENOMIC DNA]</scope>
    <source>
        <strain evidence="8 10">LMG 23085</strain>
    </source>
</reference>
<dbReference type="InterPro" id="IPR048912">
    <property type="entry name" value="BetaGal1-like_ABD1"/>
</dbReference>
<protein>
    <submittedName>
        <fullName evidence="9">Beta-galactosidase</fullName>
    </submittedName>
</protein>
<dbReference type="SUPFAM" id="SSF49785">
    <property type="entry name" value="Galactose-binding domain-like"/>
    <property type="match status" value="1"/>
</dbReference>
<gene>
    <name evidence="8" type="ORF">ATZ33_07455</name>
    <name evidence="9" type="ORF">RV15_GL003034</name>
</gene>
<evidence type="ECO:0000313" key="9">
    <source>
        <dbReference type="EMBL" id="OJG92609.1"/>
    </source>
</evidence>
<dbReference type="Pfam" id="PF21467">
    <property type="entry name" value="BetaGal_gal-bd"/>
    <property type="match status" value="1"/>
</dbReference>
<dbReference type="KEGG" id="ess:ATZ33_07455"/>
<sequence>MKTFEIKDDFYLDGQPIKIISGAIHYFRVVPEYWRDRLEKLKALGCNTVETYVPWNFHEPHEGQFNFNGRFNVRKFIQIADELGLYVILRPAPYICAEWEFGGLPYWLMKEADLKVRFDNPIFLEKVDNYFTKLYPEIVDLQITQGGPIIMMQIENEYGGFANDKSYMGKIADLMEKHGTEVPFVTSDGPWGDMLEDGSIQDRALATINCGSKIKEHFKVLKDFHKEKKPLMVMEFWIGWFDAWGDEKHHTMDGQTAANELSDILDEGSVNIYMFHGGTNFGFSSGANYYDKLAPDVTSYDYDALLTEWGDITPKYRLFQEVIGKHREIPTVELTTDIKKIAYGSIQASSKTSLFNNVDNLAQKITHNYPLSMEQLDQGFGYVYYESNIGRKRHIEDFRLIGCMDRAQIFVNDGLIATQYDLELGTQLAFDLQAKTNKLGILVENMGRVNYSVKMNHQEKGIRDGVILNGAFQSGWAMYALPMDNLAQLDFSAEWAVGQPGFYQFTFEAEEIGDTFIELPSWGKGFVTVNGFNIGRFWEEGPQVRLYIPGPLLKVGTNEIIVFESEGKVGTEIILTDEPKLAKN</sequence>
<dbReference type="PIRSF" id="PIRSF006336">
    <property type="entry name" value="B-gal"/>
    <property type="match status" value="1"/>
</dbReference>
<dbReference type="Gene3D" id="2.60.120.260">
    <property type="entry name" value="Galactose-binding domain-like"/>
    <property type="match status" value="2"/>
</dbReference>
<evidence type="ECO:0000313" key="10">
    <source>
        <dbReference type="Proteomes" id="UP000065511"/>
    </source>
</evidence>
<feature type="active site" description="Proton donor" evidence="4">
    <location>
        <position position="157"/>
    </location>
</feature>